<gene>
    <name evidence="2" type="ordered locus">XBJ1_1701</name>
</gene>
<dbReference type="STRING" id="406818.XBJ1_1701"/>
<sequence length="58" mass="7079">MKLSYSSGARSKKVIWHFEKSFIYLNFIFMLRMIPSINTFKLLMTYVIIIMKRYLFDC</sequence>
<accession>D3V0Z5</accession>
<reference evidence="2" key="1">
    <citation type="journal article" date="2011" name="PLoS ONE">
        <title>The entomopathogenic bacterial endosymbionts xenorhabdus and photorhabdus: convergent lifestyles from divergent genomes.</title>
        <authorList>
            <person name="Chaston J.M."/>
            <person name="Suen G."/>
            <person name="Tucker S.L."/>
            <person name="Andersen A.W."/>
            <person name="Bhasin A."/>
            <person name="Bode E."/>
            <person name="Bode H.B."/>
            <person name="Brachmann A.O."/>
            <person name="Cowles C.E."/>
            <person name="Cowles K.N."/>
            <person name="Darby C."/>
            <person name="de Leon L."/>
            <person name="Drace K."/>
            <person name="Du Z."/>
            <person name="Givaudan A."/>
            <person name="Herbert Tran E.E."/>
            <person name="Jewell K.A."/>
            <person name="Knack J.J."/>
            <person name="Krasomil-Osterfeld K.C."/>
            <person name="Kukor R."/>
            <person name="Lanois A."/>
            <person name="Latreille P."/>
            <person name="Leimgruber N.K."/>
            <person name="Lipke C.M."/>
            <person name="Liu R."/>
            <person name="Lu X."/>
            <person name="Martens E.C."/>
            <person name="Marri P.R."/>
            <person name="Medigue C."/>
            <person name="Menard M.L."/>
            <person name="Miller N.M."/>
            <person name="Morales-Soto N."/>
            <person name="Norton S."/>
            <person name="Ogier J.C."/>
            <person name="Orchard S.S."/>
            <person name="Park D."/>
            <person name="Park Y."/>
            <person name="Qurollo B.A."/>
            <person name="Sugar D.R."/>
            <person name="Richards G.R."/>
            <person name="Rouy Z."/>
            <person name="Slominski B."/>
            <person name="Slominski K."/>
            <person name="Snyder H."/>
            <person name="Tjaden B.C."/>
            <person name="van der Hoeven R."/>
            <person name="Welch R.D."/>
            <person name="Wheeler C."/>
            <person name="Xiang B."/>
            <person name="Barbazuk B."/>
            <person name="Gaudriault S."/>
            <person name="Goodner B."/>
            <person name="Slater S.C."/>
            <person name="Forst S."/>
            <person name="Goldman B.S."/>
            <person name="Goodrich-Blair H."/>
        </authorList>
    </citation>
    <scope>NUCLEOTIDE SEQUENCE [LARGE SCALE GENOMIC DNA]</scope>
    <source>
        <strain evidence="2">SS-2004</strain>
    </source>
</reference>
<feature type="transmembrane region" description="Helical" evidence="1">
    <location>
        <begin position="21"/>
        <end position="49"/>
    </location>
</feature>
<dbReference type="Proteomes" id="UP000002045">
    <property type="component" value="Chromosome"/>
</dbReference>
<organism evidence="2 3">
    <name type="scientific">Xenorhabdus bovienii (strain SS-2004)</name>
    <name type="common">Xenorhabdus nematophila subsp. bovienii</name>
    <dbReference type="NCBI Taxonomy" id="406818"/>
    <lineage>
        <taxon>Bacteria</taxon>
        <taxon>Pseudomonadati</taxon>
        <taxon>Pseudomonadota</taxon>
        <taxon>Gammaproteobacteria</taxon>
        <taxon>Enterobacterales</taxon>
        <taxon>Morganellaceae</taxon>
        <taxon>Xenorhabdus</taxon>
    </lineage>
</organism>
<evidence type="ECO:0000313" key="3">
    <source>
        <dbReference type="Proteomes" id="UP000002045"/>
    </source>
</evidence>
<dbReference type="KEGG" id="xbo:XBJ1_1701"/>
<dbReference type="HOGENOM" id="CLU_2978229_0_0_6"/>
<name>D3V0Z5_XENBS</name>
<protein>
    <submittedName>
        <fullName evidence="2">Uncharacterized protein</fullName>
    </submittedName>
</protein>
<keyword evidence="1" id="KW-0812">Transmembrane</keyword>
<proteinExistence type="predicted"/>
<evidence type="ECO:0000256" key="1">
    <source>
        <dbReference type="SAM" id="Phobius"/>
    </source>
</evidence>
<dbReference type="EMBL" id="FN667741">
    <property type="protein sequence ID" value="CBJ80827.1"/>
    <property type="molecule type" value="Genomic_DNA"/>
</dbReference>
<keyword evidence="1" id="KW-1133">Transmembrane helix</keyword>
<evidence type="ECO:0000313" key="2">
    <source>
        <dbReference type="EMBL" id="CBJ80827.1"/>
    </source>
</evidence>
<keyword evidence="1" id="KW-0472">Membrane</keyword>
<dbReference type="AlphaFoldDB" id="D3V0Z5"/>